<dbReference type="EMBL" id="LAZP02000924">
    <property type="protein sequence ID" value="PFH55428.1"/>
    <property type="molecule type" value="Genomic_DNA"/>
</dbReference>
<evidence type="ECO:0000256" key="2">
    <source>
        <dbReference type="SAM" id="SignalP"/>
    </source>
</evidence>
<reference evidence="3 4" key="1">
    <citation type="journal article" date="2015" name="BMC Genomics">
        <title>Gene expression during zombie ant biting behavior reflects the complexity underlying fungal parasitic behavioral manipulation.</title>
        <authorList>
            <person name="de Bekker C."/>
            <person name="Ohm R.A."/>
            <person name="Loreto R.G."/>
            <person name="Sebastian A."/>
            <person name="Albert I."/>
            <person name="Merrow M."/>
            <person name="Brachmann A."/>
            <person name="Hughes D.P."/>
        </authorList>
    </citation>
    <scope>NUCLEOTIDE SEQUENCE [LARGE SCALE GENOMIC DNA]</scope>
    <source>
        <strain evidence="3 4">SC16a</strain>
    </source>
</reference>
<proteinExistence type="predicted"/>
<gene>
    <name evidence="3" type="ORF">XA68_18341</name>
</gene>
<feature type="region of interest" description="Disordered" evidence="1">
    <location>
        <begin position="165"/>
        <end position="184"/>
    </location>
</feature>
<keyword evidence="4" id="KW-1185">Reference proteome</keyword>
<dbReference type="AlphaFoldDB" id="A0A2A9P261"/>
<comment type="caution">
    <text evidence="3">The sequence shown here is derived from an EMBL/GenBank/DDBJ whole genome shotgun (WGS) entry which is preliminary data.</text>
</comment>
<organism evidence="3 4">
    <name type="scientific">Ophiocordyceps unilateralis</name>
    <name type="common">Zombie-ant fungus</name>
    <name type="synonym">Torrubia unilateralis</name>
    <dbReference type="NCBI Taxonomy" id="268505"/>
    <lineage>
        <taxon>Eukaryota</taxon>
        <taxon>Fungi</taxon>
        <taxon>Dikarya</taxon>
        <taxon>Ascomycota</taxon>
        <taxon>Pezizomycotina</taxon>
        <taxon>Sordariomycetes</taxon>
        <taxon>Hypocreomycetidae</taxon>
        <taxon>Hypocreales</taxon>
        <taxon>Ophiocordycipitaceae</taxon>
        <taxon>Ophiocordyceps</taxon>
    </lineage>
</organism>
<feature type="compositionally biased region" description="Polar residues" evidence="1">
    <location>
        <begin position="165"/>
        <end position="176"/>
    </location>
</feature>
<feature type="signal peptide" evidence="2">
    <location>
        <begin position="1"/>
        <end position="25"/>
    </location>
</feature>
<evidence type="ECO:0000256" key="1">
    <source>
        <dbReference type="SAM" id="MobiDB-lite"/>
    </source>
</evidence>
<dbReference type="STRING" id="268505.A0A2A9P261"/>
<protein>
    <submittedName>
        <fullName evidence="3">Uncharacterized protein</fullName>
    </submittedName>
</protein>
<feature type="chain" id="PRO_5012292699" evidence="2">
    <location>
        <begin position="26"/>
        <end position="199"/>
    </location>
</feature>
<evidence type="ECO:0000313" key="3">
    <source>
        <dbReference type="EMBL" id="PFH55428.1"/>
    </source>
</evidence>
<dbReference type="OrthoDB" id="4925184at2759"/>
<keyword evidence="2" id="KW-0732">Signal</keyword>
<dbReference type="Proteomes" id="UP000037136">
    <property type="component" value="Unassembled WGS sequence"/>
</dbReference>
<sequence length="199" mass="22130">MLRSWTYTAVLLAAHLLSWPAMIQAWKHYPVPENTFNETQDMQRPAFAFVVLSAVGEVRDGVRQFSPLYFRRRGGIGDMTPMSQEYLRSDEHWGYQSNTHLGHGPWVLLYRNLEGAVHGLDAPENGYIIYAVATSLNMVPREAEQTARNATLGALGGVQWSQIRAGSPTANSTTDGASWAPAVRNQPCPALRGYRGRRG</sequence>
<accession>A0A2A9P261</accession>
<reference evidence="3 4" key="2">
    <citation type="journal article" date="2017" name="Sci. Rep.">
        <title>Ant-infecting Ophiocordyceps genomes reveal a high diversity of potential behavioral manipulation genes and a possible major role for enterotoxins.</title>
        <authorList>
            <person name="de Bekker C."/>
            <person name="Ohm R.A."/>
            <person name="Evans H.C."/>
            <person name="Brachmann A."/>
            <person name="Hughes D.P."/>
        </authorList>
    </citation>
    <scope>NUCLEOTIDE SEQUENCE [LARGE SCALE GENOMIC DNA]</scope>
    <source>
        <strain evidence="3 4">SC16a</strain>
    </source>
</reference>
<name>A0A2A9P261_OPHUN</name>
<evidence type="ECO:0000313" key="4">
    <source>
        <dbReference type="Proteomes" id="UP000037136"/>
    </source>
</evidence>